<feature type="domain" description="HTH marR-type" evidence="4">
    <location>
        <begin position="6"/>
        <end position="138"/>
    </location>
</feature>
<dbReference type="PANTHER" id="PTHR39515:SF2">
    <property type="entry name" value="HTH-TYPE TRANSCRIPTIONAL REGULATOR RV0880"/>
    <property type="match status" value="1"/>
</dbReference>
<dbReference type="InterPro" id="IPR052526">
    <property type="entry name" value="HTH-type_Bedaq_tolerance"/>
</dbReference>
<name>A0ABS2KZ28_9NOCA</name>
<evidence type="ECO:0000259" key="4">
    <source>
        <dbReference type="PROSITE" id="PS50995"/>
    </source>
</evidence>
<comment type="caution">
    <text evidence="5">The sequence shown here is derived from an EMBL/GenBank/DDBJ whole genome shotgun (WGS) entry which is preliminary data.</text>
</comment>
<dbReference type="PROSITE" id="PS01117">
    <property type="entry name" value="HTH_MARR_1"/>
    <property type="match status" value="1"/>
</dbReference>
<gene>
    <name evidence="5" type="ORF">JOE42_003603</name>
</gene>
<dbReference type="SMART" id="SM00347">
    <property type="entry name" value="HTH_MARR"/>
    <property type="match status" value="1"/>
</dbReference>
<dbReference type="SUPFAM" id="SSF46785">
    <property type="entry name" value="Winged helix' DNA-binding domain"/>
    <property type="match status" value="1"/>
</dbReference>
<evidence type="ECO:0000256" key="2">
    <source>
        <dbReference type="ARBA" id="ARBA00023125"/>
    </source>
</evidence>
<dbReference type="PROSITE" id="PS50995">
    <property type="entry name" value="HTH_MARR_2"/>
    <property type="match status" value="1"/>
</dbReference>
<dbReference type="Gene3D" id="1.10.10.10">
    <property type="entry name" value="Winged helix-like DNA-binding domain superfamily/Winged helix DNA-binding domain"/>
    <property type="match status" value="1"/>
</dbReference>
<keyword evidence="3" id="KW-0804">Transcription</keyword>
<dbReference type="GO" id="GO:0003677">
    <property type="term" value="F:DNA binding"/>
    <property type="evidence" value="ECO:0007669"/>
    <property type="project" value="UniProtKB-KW"/>
</dbReference>
<dbReference type="InterPro" id="IPR000835">
    <property type="entry name" value="HTH_MarR-typ"/>
</dbReference>
<dbReference type="InterPro" id="IPR023187">
    <property type="entry name" value="Tscrpt_reg_MarR-type_CS"/>
</dbReference>
<organism evidence="5 6">
    <name type="scientific">Rhodococcoides corynebacterioides</name>
    <dbReference type="NCBI Taxonomy" id="53972"/>
    <lineage>
        <taxon>Bacteria</taxon>
        <taxon>Bacillati</taxon>
        <taxon>Actinomycetota</taxon>
        <taxon>Actinomycetes</taxon>
        <taxon>Mycobacteriales</taxon>
        <taxon>Nocardiaceae</taxon>
        <taxon>Rhodococcoides</taxon>
    </lineage>
</organism>
<sequence>MSESDVFDIAREVRALVWSLRRFGERQSGLPALPHSELEVLRVVVDHEGSTVSDVARMLGLHSSNVSTTVRRLIDKGLLARDTDPGDRRSSRLHSTATARRHGEMIDDVWIDAIGRRLAGMSPEDAALLTRAAPLLAHLTSMPTEP</sequence>
<keyword evidence="6" id="KW-1185">Reference proteome</keyword>
<keyword evidence="2 5" id="KW-0238">DNA-binding</keyword>
<reference evidence="5 6" key="1">
    <citation type="submission" date="2021-01" db="EMBL/GenBank/DDBJ databases">
        <title>Genomics of switchgrass bacterial isolates.</title>
        <authorList>
            <person name="Shade A."/>
        </authorList>
    </citation>
    <scope>NUCLEOTIDE SEQUENCE [LARGE SCALE GENOMIC DNA]</scope>
    <source>
        <strain evidence="5 6">PvP111</strain>
    </source>
</reference>
<evidence type="ECO:0000313" key="6">
    <source>
        <dbReference type="Proteomes" id="UP000703038"/>
    </source>
</evidence>
<keyword evidence="1" id="KW-0805">Transcription regulation</keyword>
<proteinExistence type="predicted"/>
<dbReference type="RefSeq" id="WP_307836695.1">
    <property type="nucleotide sequence ID" value="NZ_JAFBBK010000001.1"/>
</dbReference>
<dbReference type="EMBL" id="JAFBBK010000001">
    <property type="protein sequence ID" value="MBM7416870.1"/>
    <property type="molecule type" value="Genomic_DNA"/>
</dbReference>
<protein>
    <submittedName>
        <fullName evidence="5">DNA-binding MarR family transcriptional regulator</fullName>
    </submittedName>
</protein>
<dbReference type="PANTHER" id="PTHR39515">
    <property type="entry name" value="CONSERVED PROTEIN"/>
    <property type="match status" value="1"/>
</dbReference>
<evidence type="ECO:0000256" key="1">
    <source>
        <dbReference type="ARBA" id="ARBA00023015"/>
    </source>
</evidence>
<evidence type="ECO:0000313" key="5">
    <source>
        <dbReference type="EMBL" id="MBM7416870.1"/>
    </source>
</evidence>
<dbReference type="Pfam" id="PF12802">
    <property type="entry name" value="MarR_2"/>
    <property type="match status" value="1"/>
</dbReference>
<evidence type="ECO:0000256" key="3">
    <source>
        <dbReference type="ARBA" id="ARBA00023163"/>
    </source>
</evidence>
<dbReference type="InterPro" id="IPR036390">
    <property type="entry name" value="WH_DNA-bd_sf"/>
</dbReference>
<dbReference type="InterPro" id="IPR036388">
    <property type="entry name" value="WH-like_DNA-bd_sf"/>
</dbReference>
<dbReference type="Proteomes" id="UP000703038">
    <property type="component" value="Unassembled WGS sequence"/>
</dbReference>
<accession>A0ABS2KZ28</accession>